<evidence type="ECO:0000313" key="1">
    <source>
        <dbReference type="EMBL" id="EPE96980.1"/>
    </source>
</evidence>
<dbReference type="AlphaFoldDB" id="S3HFY7"/>
<organism evidence="1 2">
    <name type="scientific">Rhizobium grahamii CCGE 502</name>
    <dbReference type="NCBI Taxonomy" id="990285"/>
    <lineage>
        <taxon>Bacteria</taxon>
        <taxon>Pseudomonadati</taxon>
        <taxon>Pseudomonadota</taxon>
        <taxon>Alphaproteobacteria</taxon>
        <taxon>Hyphomicrobiales</taxon>
        <taxon>Rhizobiaceae</taxon>
        <taxon>Rhizobium/Agrobacterium group</taxon>
        <taxon>Rhizobium</taxon>
    </lineage>
</organism>
<protein>
    <submittedName>
        <fullName evidence="1">Uncharacterized protein</fullName>
    </submittedName>
</protein>
<sequence length="76" mass="8689">MAPQLFELHVDDDAAADDLSSSRRTVAESAQRRSDQIFRQAIDRGMHVERNRNTSAVGFLYVWHLDGRSYILRLVG</sequence>
<dbReference type="Proteomes" id="UP000014411">
    <property type="component" value="Unassembled WGS sequence"/>
</dbReference>
<keyword evidence="2" id="KW-1185">Reference proteome</keyword>
<comment type="caution">
    <text evidence="1">The sequence shown here is derived from an EMBL/GenBank/DDBJ whole genome shotgun (WGS) entry which is preliminary data.</text>
</comment>
<proteinExistence type="predicted"/>
<accession>S3HFY7</accession>
<reference evidence="1 2" key="1">
    <citation type="journal article" date="2012" name="J. Bacteriol.">
        <title>Genome sequence of Rhizobium grahamii CCGE502, a broad-host-range symbiont with low nodulation competitiveness in Phaseolus vulgaris.</title>
        <authorList>
            <person name="Althabegoiti M.J."/>
            <person name="Lozano L."/>
            <person name="Torres-Tejerizo G."/>
            <person name="Ormeno-Orrillo E."/>
            <person name="Rogel M.A."/>
            <person name="Gonzalez V."/>
            <person name="Martinez-Romero E."/>
        </authorList>
    </citation>
    <scope>NUCLEOTIDE SEQUENCE [LARGE SCALE GENOMIC DNA]</scope>
    <source>
        <strain evidence="1 2">CCGE 502</strain>
    </source>
</reference>
<dbReference type="HOGENOM" id="CLU_2651955_0_0_5"/>
<dbReference type="EMBL" id="AEYE02000019">
    <property type="protein sequence ID" value="EPE96980.1"/>
    <property type="molecule type" value="Genomic_DNA"/>
</dbReference>
<gene>
    <name evidence="1" type="ORF">RGCCGE502_17455</name>
</gene>
<name>S3HFY7_9HYPH</name>
<evidence type="ECO:0000313" key="2">
    <source>
        <dbReference type="Proteomes" id="UP000014411"/>
    </source>
</evidence>